<proteinExistence type="predicted"/>
<dbReference type="EMBL" id="LAZR01008323">
    <property type="protein sequence ID" value="KKM79506.1"/>
    <property type="molecule type" value="Genomic_DNA"/>
</dbReference>
<sequence>MTQGTDDLTLRTLVKKLRSSKFVVPETLVGKGVEMAAVEIEKLINAREEDVANFIRNTERMLKE</sequence>
<gene>
    <name evidence="1" type="ORF">LCGC14_1349180</name>
</gene>
<organism evidence="1">
    <name type="scientific">marine sediment metagenome</name>
    <dbReference type="NCBI Taxonomy" id="412755"/>
    <lineage>
        <taxon>unclassified sequences</taxon>
        <taxon>metagenomes</taxon>
        <taxon>ecological metagenomes</taxon>
    </lineage>
</organism>
<name>A0A0F9KXE7_9ZZZZ</name>
<comment type="caution">
    <text evidence="1">The sequence shown here is derived from an EMBL/GenBank/DDBJ whole genome shotgun (WGS) entry which is preliminary data.</text>
</comment>
<evidence type="ECO:0000313" key="1">
    <source>
        <dbReference type="EMBL" id="KKM79506.1"/>
    </source>
</evidence>
<accession>A0A0F9KXE7</accession>
<reference evidence="1" key="1">
    <citation type="journal article" date="2015" name="Nature">
        <title>Complex archaea that bridge the gap between prokaryotes and eukaryotes.</title>
        <authorList>
            <person name="Spang A."/>
            <person name="Saw J.H."/>
            <person name="Jorgensen S.L."/>
            <person name="Zaremba-Niedzwiedzka K."/>
            <person name="Martijn J."/>
            <person name="Lind A.E."/>
            <person name="van Eijk R."/>
            <person name="Schleper C."/>
            <person name="Guy L."/>
            <person name="Ettema T.J."/>
        </authorList>
    </citation>
    <scope>NUCLEOTIDE SEQUENCE</scope>
</reference>
<dbReference type="AlphaFoldDB" id="A0A0F9KXE7"/>
<protein>
    <submittedName>
        <fullName evidence="1">Uncharacterized protein</fullName>
    </submittedName>
</protein>